<dbReference type="InterPro" id="IPR029063">
    <property type="entry name" value="SAM-dependent_MTases_sf"/>
</dbReference>
<dbReference type="Proteomes" id="UP000215335">
    <property type="component" value="Unassembled WGS sequence"/>
</dbReference>
<evidence type="ECO:0000313" key="2">
    <source>
        <dbReference type="Proteomes" id="UP000215335"/>
    </source>
</evidence>
<reference evidence="1 2" key="1">
    <citation type="journal article" date="2017" name="Curr. Biol.">
        <title>The Evolution of Venom by Co-option of Single-Copy Genes.</title>
        <authorList>
            <person name="Martinson E.O."/>
            <person name="Mrinalini"/>
            <person name="Kelkar Y.D."/>
            <person name="Chang C.H."/>
            <person name="Werren J.H."/>
        </authorList>
    </citation>
    <scope>NUCLEOTIDE SEQUENCE [LARGE SCALE GENOMIC DNA]</scope>
    <source>
        <strain evidence="1 2">Alberta</strain>
        <tissue evidence="1">Whole body</tissue>
    </source>
</reference>
<comment type="caution">
    <text evidence="1">The sequence shown here is derived from an EMBL/GenBank/DDBJ whole genome shotgun (WGS) entry which is preliminary data.</text>
</comment>
<dbReference type="STRING" id="543379.A0A232ESZ3"/>
<keyword evidence="2" id="KW-1185">Reference proteome</keyword>
<dbReference type="EMBL" id="NNAY01002371">
    <property type="protein sequence ID" value="OXU21437.1"/>
    <property type="molecule type" value="Genomic_DNA"/>
</dbReference>
<dbReference type="SUPFAM" id="SSF53335">
    <property type="entry name" value="S-adenosyl-L-methionine-dependent methyltransferases"/>
    <property type="match status" value="1"/>
</dbReference>
<evidence type="ECO:0000313" key="1">
    <source>
        <dbReference type="EMBL" id="OXU21437.1"/>
    </source>
</evidence>
<sequence>MRSKEKLKLDPALRSYLGHCSSHSRTRGGQITEKMFQDVINNSKHSDNWYDPHGEIRALHVMNPLRKKFVRDLLANVVLKKQTRVPLEDIKLLDVGYHRRILSKSLAIIGANITRLDASKELISIARQHVSFDKYLSSNLNDVHTSIEDCLQKQKEKFNAAVASEILEHDGIKGYDFKLYQPSATRFCFCSSFKAIFEAPPKTAIEAAVLATVPATIGSAIRALFGTPTTDIEAAVEDSVPAAIGTPRDVNGAIDSLVMGLRNDSSGTRKR</sequence>
<name>A0A232ESZ3_9HYME</name>
<dbReference type="OrthoDB" id="3265906at2759"/>
<accession>A0A232ESZ3</accession>
<protein>
    <submittedName>
        <fullName evidence="1">Uncharacterized protein</fullName>
    </submittedName>
</protein>
<organism evidence="1 2">
    <name type="scientific">Trichomalopsis sarcophagae</name>
    <dbReference type="NCBI Taxonomy" id="543379"/>
    <lineage>
        <taxon>Eukaryota</taxon>
        <taxon>Metazoa</taxon>
        <taxon>Ecdysozoa</taxon>
        <taxon>Arthropoda</taxon>
        <taxon>Hexapoda</taxon>
        <taxon>Insecta</taxon>
        <taxon>Pterygota</taxon>
        <taxon>Neoptera</taxon>
        <taxon>Endopterygota</taxon>
        <taxon>Hymenoptera</taxon>
        <taxon>Apocrita</taxon>
        <taxon>Proctotrupomorpha</taxon>
        <taxon>Chalcidoidea</taxon>
        <taxon>Pteromalidae</taxon>
        <taxon>Pteromalinae</taxon>
        <taxon>Trichomalopsis</taxon>
    </lineage>
</organism>
<proteinExistence type="predicted"/>
<gene>
    <name evidence="1" type="ORF">TSAR_009559</name>
</gene>
<dbReference type="AlphaFoldDB" id="A0A232ESZ3"/>
<dbReference type="Gene3D" id="3.40.50.150">
    <property type="entry name" value="Vaccinia Virus protein VP39"/>
    <property type="match status" value="1"/>
</dbReference>